<reference evidence="2" key="2">
    <citation type="submission" date="2020-11" db="EMBL/GenBank/DDBJ databases">
        <authorList>
            <person name="McCartney M.A."/>
            <person name="Auch B."/>
            <person name="Kono T."/>
            <person name="Mallez S."/>
            <person name="Becker A."/>
            <person name="Gohl D.M."/>
            <person name="Silverstein K.A.T."/>
            <person name="Koren S."/>
            <person name="Bechman K.B."/>
            <person name="Herman A."/>
            <person name="Abrahante J.E."/>
            <person name="Garbe J."/>
        </authorList>
    </citation>
    <scope>NUCLEOTIDE SEQUENCE</scope>
    <source>
        <strain evidence="2">Duluth1</strain>
        <tissue evidence="2">Whole animal</tissue>
    </source>
</reference>
<comment type="caution">
    <text evidence="2">The sequence shown here is derived from an EMBL/GenBank/DDBJ whole genome shotgun (WGS) entry which is preliminary data.</text>
</comment>
<keyword evidence="3" id="KW-1185">Reference proteome</keyword>
<organism evidence="2 3">
    <name type="scientific">Dreissena polymorpha</name>
    <name type="common">Zebra mussel</name>
    <name type="synonym">Mytilus polymorpha</name>
    <dbReference type="NCBI Taxonomy" id="45954"/>
    <lineage>
        <taxon>Eukaryota</taxon>
        <taxon>Metazoa</taxon>
        <taxon>Spiralia</taxon>
        <taxon>Lophotrochozoa</taxon>
        <taxon>Mollusca</taxon>
        <taxon>Bivalvia</taxon>
        <taxon>Autobranchia</taxon>
        <taxon>Heteroconchia</taxon>
        <taxon>Euheterodonta</taxon>
        <taxon>Imparidentia</taxon>
        <taxon>Neoheterodontei</taxon>
        <taxon>Myida</taxon>
        <taxon>Dreissenoidea</taxon>
        <taxon>Dreissenidae</taxon>
        <taxon>Dreissena</taxon>
    </lineage>
</organism>
<evidence type="ECO:0000313" key="2">
    <source>
        <dbReference type="EMBL" id="KAH3719127.1"/>
    </source>
</evidence>
<dbReference type="AlphaFoldDB" id="A0A9D4C7Y5"/>
<dbReference type="Proteomes" id="UP000828390">
    <property type="component" value="Unassembled WGS sequence"/>
</dbReference>
<accession>A0A9D4C7Y5</accession>
<sequence>MSENQYRVNNIWNQQNEVNSGNRGPVYEGHQSIAQTRRGRMPPDYKESSLRQLRTPHIRMQPFTENELGFMTSTV</sequence>
<evidence type="ECO:0000313" key="3">
    <source>
        <dbReference type="Proteomes" id="UP000828390"/>
    </source>
</evidence>
<proteinExistence type="predicted"/>
<name>A0A9D4C7Y5_DREPO</name>
<feature type="region of interest" description="Disordered" evidence="1">
    <location>
        <begin position="15"/>
        <end position="50"/>
    </location>
</feature>
<dbReference type="EMBL" id="JAIWYP010000013">
    <property type="protein sequence ID" value="KAH3719127.1"/>
    <property type="molecule type" value="Genomic_DNA"/>
</dbReference>
<protein>
    <submittedName>
        <fullName evidence="2">Uncharacterized protein</fullName>
    </submittedName>
</protein>
<gene>
    <name evidence="2" type="ORF">DPMN_061958</name>
</gene>
<evidence type="ECO:0000256" key="1">
    <source>
        <dbReference type="SAM" id="MobiDB-lite"/>
    </source>
</evidence>
<reference evidence="2" key="1">
    <citation type="journal article" date="2019" name="bioRxiv">
        <title>The Genome of the Zebra Mussel, Dreissena polymorpha: A Resource for Invasive Species Research.</title>
        <authorList>
            <person name="McCartney M.A."/>
            <person name="Auch B."/>
            <person name="Kono T."/>
            <person name="Mallez S."/>
            <person name="Zhang Y."/>
            <person name="Obille A."/>
            <person name="Becker A."/>
            <person name="Abrahante J.E."/>
            <person name="Garbe J."/>
            <person name="Badalamenti J.P."/>
            <person name="Herman A."/>
            <person name="Mangelson H."/>
            <person name="Liachko I."/>
            <person name="Sullivan S."/>
            <person name="Sone E.D."/>
            <person name="Koren S."/>
            <person name="Silverstein K.A.T."/>
            <person name="Beckman K.B."/>
            <person name="Gohl D.M."/>
        </authorList>
    </citation>
    <scope>NUCLEOTIDE SEQUENCE</scope>
    <source>
        <strain evidence="2">Duluth1</strain>
        <tissue evidence="2">Whole animal</tissue>
    </source>
</reference>